<feature type="transmembrane region" description="Helical" evidence="5">
    <location>
        <begin position="6"/>
        <end position="26"/>
    </location>
</feature>
<gene>
    <name evidence="7" type="ORF">Tcan_13067</name>
</gene>
<comment type="caution">
    <text evidence="7">The sequence shown here is derived from an EMBL/GenBank/DDBJ whole genome shotgun (WGS) entry which is preliminary data.</text>
</comment>
<proteinExistence type="predicted"/>
<dbReference type="AlphaFoldDB" id="A0A0B2URK2"/>
<evidence type="ECO:0000313" key="7">
    <source>
        <dbReference type="EMBL" id="KHN73636.1"/>
    </source>
</evidence>
<dbReference type="EMBL" id="JPKZ01003092">
    <property type="protein sequence ID" value="KHN73636.1"/>
    <property type="molecule type" value="Genomic_DNA"/>
</dbReference>
<keyword evidence="8" id="KW-1185">Reference proteome</keyword>
<evidence type="ECO:0000256" key="3">
    <source>
        <dbReference type="ARBA" id="ARBA00022989"/>
    </source>
</evidence>
<keyword evidence="2 5" id="KW-0812">Transmembrane</keyword>
<dbReference type="Proteomes" id="UP000031036">
    <property type="component" value="Unassembled WGS sequence"/>
</dbReference>
<dbReference type="InterPro" id="IPR017452">
    <property type="entry name" value="GPCR_Rhodpsn_7TM"/>
</dbReference>
<feature type="transmembrane region" description="Helical" evidence="5">
    <location>
        <begin position="33"/>
        <end position="57"/>
    </location>
</feature>
<reference evidence="7 8" key="1">
    <citation type="submission" date="2014-11" db="EMBL/GenBank/DDBJ databases">
        <title>Genetic blueprint of the zoonotic pathogen Toxocara canis.</title>
        <authorList>
            <person name="Zhu X.-Q."/>
            <person name="Korhonen P.K."/>
            <person name="Cai H."/>
            <person name="Young N.D."/>
            <person name="Nejsum P."/>
            <person name="von Samson-Himmelstjerna G."/>
            <person name="Boag P.R."/>
            <person name="Tan P."/>
            <person name="Li Q."/>
            <person name="Min J."/>
            <person name="Yang Y."/>
            <person name="Wang X."/>
            <person name="Fang X."/>
            <person name="Hall R.S."/>
            <person name="Hofmann A."/>
            <person name="Sternberg P.W."/>
            <person name="Jex A.R."/>
            <person name="Gasser R.B."/>
        </authorList>
    </citation>
    <scope>NUCLEOTIDE SEQUENCE [LARGE SCALE GENOMIC DNA]</scope>
    <source>
        <strain evidence="7">PN_DK_2014</strain>
    </source>
</reference>
<dbReference type="Gene3D" id="1.20.1070.10">
    <property type="entry name" value="Rhodopsin 7-helix transmembrane proteins"/>
    <property type="match status" value="1"/>
</dbReference>
<comment type="subcellular location">
    <subcellularLocation>
        <location evidence="1">Membrane</location>
    </subcellularLocation>
</comment>
<keyword evidence="3 5" id="KW-1133">Transmembrane helix</keyword>
<evidence type="ECO:0000256" key="2">
    <source>
        <dbReference type="ARBA" id="ARBA00022692"/>
    </source>
</evidence>
<evidence type="ECO:0000256" key="5">
    <source>
        <dbReference type="SAM" id="Phobius"/>
    </source>
</evidence>
<evidence type="ECO:0000256" key="4">
    <source>
        <dbReference type="ARBA" id="ARBA00023136"/>
    </source>
</evidence>
<feature type="transmembrane region" description="Helical" evidence="5">
    <location>
        <begin position="121"/>
        <end position="142"/>
    </location>
</feature>
<dbReference type="PANTHER" id="PTHR23360:SF69">
    <property type="entry name" value="G-PROTEIN COUPLED RECEPTORS FAMILY 1 PROFILE DOMAIN-CONTAINING PROTEIN-RELATED"/>
    <property type="match status" value="1"/>
</dbReference>
<evidence type="ECO:0000313" key="8">
    <source>
        <dbReference type="Proteomes" id="UP000031036"/>
    </source>
</evidence>
<dbReference type="OrthoDB" id="5862640at2759"/>
<name>A0A0B2URK2_TOXCA</name>
<sequence>MCLLYVVLGSLAILFSLFDAIVFIVYRESRRRYVLFIALDFAEIINGISFIVCGYGRGRELYNGMFDTPITFHDCFFSKNWVIPLIMGGELPALVTVVISVERIIAVVRPKAYAIYWKPKFKLLLVIGVIAVEVLSIILARLSALNNDEMSNTRHCAIITSTSSVYSVTHFLFVMLSYVLSFASLLIVYVSISDHSKGKEWMRGGRAKGPQLKLLLCLTGAAIILVAMPSVVMIGIRLNLFKMNDVGTAITYSGPGCLAIATTIINFAFRPEYRTQLIQLFRPRYKPDNQAVFSARAAVASNATTPKNDCALSSFPDAIRHTLPKRTA</sequence>
<dbReference type="InterPro" id="IPR047130">
    <property type="entry name" value="7TM_GPCR_Srsx_nematod"/>
</dbReference>
<feature type="transmembrane region" description="Helical" evidence="5">
    <location>
        <begin position="171"/>
        <end position="192"/>
    </location>
</feature>
<feature type="domain" description="G-protein coupled receptors family 1 profile" evidence="6">
    <location>
        <begin position="9"/>
        <end position="192"/>
    </location>
</feature>
<dbReference type="PANTHER" id="PTHR23360">
    <property type="entry name" value="G-PROTEIN COUPLED RECEPTORS FAMILY 1 PROFILE DOMAIN-CONTAINING PROTEIN-RELATED"/>
    <property type="match status" value="1"/>
</dbReference>
<protein>
    <recommendedName>
        <fullName evidence="6">G-protein coupled receptors family 1 profile domain-containing protein</fullName>
    </recommendedName>
</protein>
<feature type="transmembrane region" description="Helical" evidence="5">
    <location>
        <begin position="81"/>
        <end position="101"/>
    </location>
</feature>
<dbReference type="OMA" id="ITVRACF"/>
<keyword evidence="4 5" id="KW-0472">Membrane</keyword>
<accession>A0A0B2URK2</accession>
<feature type="transmembrane region" description="Helical" evidence="5">
    <location>
        <begin position="250"/>
        <end position="269"/>
    </location>
</feature>
<evidence type="ECO:0000259" key="6">
    <source>
        <dbReference type="PROSITE" id="PS50262"/>
    </source>
</evidence>
<feature type="transmembrane region" description="Helical" evidence="5">
    <location>
        <begin position="212"/>
        <end position="238"/>
    </location>
</feature>
<dbReference type="GO" id="GO:0016020">
    <property type="term" value="C:membrane"/>
    <property type="evidence" value="ECO:0007669"/>
    <property type="project" value="UniProtKB-SubCell"/>
</dbReference>
<dbReference type="PROSITE" id="PS50262">
    <property type="entry name" value="G_PROTEIN_RECEP_F1_2"/>
    <property type="match status" value="1"/>
</dbReference>
<organism evidence="7 8">
    <name type="scientific">Toxocara canis</name>
    <name type="common">Canine roundworm</name>
    <dbReference type="NCBI Taxonomy" id="6265"/>
    <lineage>
        <taxon>Eukaryota</taxon>
        <taxon>Metazoa</taxon>
        <taxon>Ecdysozoa</taxon>
        <taxon>Nematoda</taxon>
        <taxon>Chromadorea</taxon>
        <taxon>Rhabditida</taxon>
        <taxon>Spirurina</taxon>
        <taxon>Ascaridomorpha</taxon>
        <taxon>Ascaridoidea</taxon>
        <taxon>Toxocaridae</taxon>
        <taxon>Toxocara</taxon>
    </lineage>
</organism>
<evidence type="ECO:0000256" key="1">
    <source>
        <dbReference type="ARBA" id="ARBA00004370"/>
    </source>
</evidence>
<dbReference type="SUPFAM" id="SSF81321">
    <property type="entry name" value="Family A G protein-coupled receptor-like"/>
    <property type="match status" value="1"/>
</dbReference>